<accession>A0A1F4ZEP0</accession>
<dbReference type="Proteomes" id="UP000177080">
    <property type="component" value="Unassembled WGS sequence"/>
</dbReference>
<gene>
    <name evidence="1" type="ORF">A2989_04915</name>
</gene>
<comment type="caution">
    <text evidence="1">The sequence shown here is derived from an EMBL/GenBank/DDBJ whole genome shotgun (WGS) entry which is preliminary data.</text>
</comment>
<evidence type="ECO:0000313" key="1">
    <source>
        <dbReference type="EMBL" id="OGD04346.1"/>
    </source>
</evidence>
<dbReference type="AlphaFoldDB" id="A0A1F4ZEP0"/>
<dbReference type="STRING" id="1797259.A2989_04915"/>
<reference evidence="1 2" key="1">
    <citation type="journal article" date="2016" name="Nat. Commun.">
        <title>Thousands of microbial genomes shed light on interconnected biogeochemical processes in an aquifer system.</title>
        <authorList>
            <person name="Anantharaman K."/>
            <person name="Brown C.T."/>
            <person name="Hug L.A."/>
            <person name="Sharon I."/>
            <person name="Castelle C.J."/>
            <person name="Probst A.J."/>
            <person name="Thomas B.C."/>
            <person name="Singh A."/>
            <person name="Wilkins M.J."/>
            <person name="Karaoz U."/>
            <person name="Brodie E.L."/>
            <person name="Williams K.H."/>
            <person name="Hubbard S.S."/>
            <person name="Banfield J.F."/>
        </authorList>
    </citation>
    <scope>NUCLEOTIDE SEQUENCE [LARGE SCALE GENOMIC DNA]</scope>
</reference>
<protein>
    <submittedName>
        <fullName evidence="1">Uncharacterized protein</fullName>
    </submittedName>
</protein>
<evidence type="ECO:0000313" key="2">
    <source>
        <dbReference type="Proteomes" id="UP000177080"/>
    </source>
</evidence>
<sequence length="129" mass="15213">MATINRQLAEELVERNGRYKGDRMAYCVVRYQNRTKYGLSGVSLYDPDARINCFDYAVFYRKGTYERFMVSDTVGGVDVLWGSKKFNGDEEKRRRGEESRELHVDWEEILAGVIAEEERTRRSRRGKER</sequence>
<dbReference type="EMBL" id="MEXN01000001">
    <property type="protein sequence ID" value="OGD04346.1"/>
    <property type="molecule type" value="Genomic_DNA"/>
</dbReference>
<name>A0A1F4ZEP0_9BACT</name>
<proteinExistence type="predicted"/>
<organism evidence="1 2">
    <name type="scientific">Candidatus Amesbacteria bacterium RIFCSPLOWO2_01_FULL_48_25</name>
    <dbReference type="NCBI Taxonomy" id="1797259"/>
    <lineage>
        <taxon>Bacteria</taxon>
        <taxon>Candidatus Amesiibacteriota</taxon>
    </lineage>
</organism>